<feature type="domain" description="Glycosyltransferase 2-like" evidence="2">
    <location>
        <begin position="7"/>
        <end position="114"/>
    </location>
</feature>
<gene>
    <name evidence="3" type="ORF">SAMN05443547_0856</name>
</gene>
<dbReference type="AlphaFoldDB" id="A0A1M7ZUI0"/>
<dbReference type="InterPro" id="IPR029044">
    <property type="entry name" value="Nucleotide-diphossugar_trans"/>
</dbReference>
<dbReference type="Pfam" id="PF00535">
    <property type="entry name" value="Glycos_transf_2"/>
    <property type="match status" value="1"/>
</dbReference>
<name>A0A1M7ZUI0_9FLAO</name>
<dbReference type="EMBL" id="FRYK01000001">
    <property type="protein sequence ID" value="SHO72522.1"/>
    <property type="molecule type" value="Genomic_DNA"/>
</dbReference>
<dbReference type="Proteomes" id="UP000184611">
    <property type="component" value="Unassembled WGS sequence"/>
</dbReference>
<evidence type="ECO:0000259" key="2">
    <source>
        <dbReference type="Pfam" id="PF00535"/>
    </source>
</evidence>
<dbReference type="PANTHER" id="PTHR22916">
    <property type="entry name" value="GLYCOSYLTRANSFERASE"/>
    <property type="match status" value="1"/>
</dbReference>
<reference evidence="4" key="1">
    <citation type="submission" date="2016-12" db="EMBL/GenBank/DDBJ databases">
        <authorList>
            <person name="Varghese N."/>
            <person name="Submissions S."/>
        </authorList>
    </citation>
    <scope>NUCLEOTIDE SEQUENCE [LARGE SCALE GENOMIC DNA]</scope>
    <source>
        <strain evidence="4">DSM 18830</strain>
    </source>
</reference>
<dbReference type="PANTHER" id="PTHR22916:SF3">
    <property type="entry name" value="UDP-GLCNAC:BETAGAL BETA-1,3-N-ACETYLGLUCOSAMINYLTRANSFERASE-LIKE PROTEIN 1"/>
    <property type="match status" value="1"/>
</dbReference>
<evidence type="ECO:0000256" key="1">
    <source>
        <dbReference type="SAM" id="Phobius"/>
    </source>
</evidence>
<protein>
    <submittedName>
        <fullName evidence="3">Glycosyltransferase, GT2 family</fullName>
    </submittedName>
</protein>
<accession>A0A1M7ZUI0</accession>
<evidence type="ECO:0000313" key="3">
    <source>
        <dbReference type="EMBL" id="SHO72522.1"/>
    </source>
</evidence>
<dbReference type="STRING" id="416016.SAMN05443547_0856"/>
<dbReference type="Gene3D" id="3.90.550.10">
    <property type="entry name" value="Spore Coat Polysaccharide Biosynthesis Protein SpsA, Chain A"/>
    <property type="match status" value="1"/>
</dbReference>
<keyword evidence="1" id="KW-0812">Transmembrane</keyword>
<keyword evidence="4" id="KW-1185">Reference proteome</keyword>
<dbReference type="InterPro" id="IPR001173">
    <property type="entry name" value="Glyco_trans_2-like"/>
</dbReference>
<sequence length="297" mass="35000">MNNPLVSVIIPTFKRSHFLKLTIESVLNQTFRDFEIIVVDDGTFGNENFLLCQNYEDVRYIKIENSGGPAKPRNVGIKESQGKYLAFVDDDDIWLPKKLERQVEVLEQNLEYGLVHGCCEVITKEGVLQNIIVGRPGKPEIKHGDVKMRMMGNWTVMMPTSFVRKEIIDKVGFFNENMPAAGEDTEFWARCSFETKFYYLDEPLVLYRVHNNNISSKNINYIKLPFYLKKVLEKQRNQKKINKHEFKVLLRNLVKAQLKMFHLSFFKNIFFLFKLDRMWLLGFSNIKLMIFILFFKK</sequence>
<feature type="transmembrane region" description="Helical" evidence="1">
    <location>
        <begin position="278"/>
        <end position="295"/>
    </location>
</feature>
<proteinExistence type="predicted"/>
<evidence type="ECO:0000313" key="4">
    <source>
        <dbReference type="Proteomes" id="UP000184611"/>
    </source>
</evidence>
<keyword evidence="1" id="KW-0472">Membrane</keyword>
<dbReference type="RefSeq" id="WP_073581724.1">
    <property type="nucleotide sequence ID" value="NZ_CBCSEA010000002.1"/>
</dbReference>
<dbReference type="SUPFAM" id="SSF53448">
    <property type="entry name" value="Nucleotide-diphospho-sugar transferases"/>
    <property type="match status" value="1"/>
</dbReference>
<keyword evidence="3" id="KW-0808">Transferase</keyword>
<dbReference type="GO" id="GO:0016758">
    <property type="term" value="F:hexosyltransferase activity"/>
    <property type="evidence" value="ECO:0007669"/>
    <property type="project" value="UniProtKB-ARBA"/>
</dbReference>
<keyword evidence="1" id="KW-1133">Transmembrane helix</keyword>
<organism evidence="3 4">
    <name type="scientific">Flavobacterium cucumis</name>
    <dbReference type="NCBI Taxonomy" id="416016"/>
    <lineage>
        <taxon>Bacteria</taxon>
        <taxon>Pseudomonadati</taxon>
        <taxon>Bacteroidota</taxon>
        <taxon>Flavobacteriia</taxon>
        <taxon>Flavobacteriales</taxon>
        <taxon>Flavobacteriaceae</taxon>
        <taxon>Flavobacterium</taxon>
    </lineage>
</organism>